<sequence length="267" mass="29543">MSSLAEPCLIPSISYAELLHDDVDTRDLAAGNFAQALKSYGACRSVLSHTFVFLLDCSLYLEFQYGVYELAPGNWSVPGRALVKASKSLHEECNRLHRTLLNSLSSSMSLPQSLTSLHSNRNSFFAPYFYYFTNDTDKNTLRVPPHIDPTTLLFNFQDAHGGLKVADLSNQTNSCNLSSKAVSETARFITVNCQRGEFLVLAGNLLRKLVGEVKHSVHLVERPLGTSGFHLNYWTIPDLDTACGFGGKRENVEAYLARVFPEALGNS</sequence>
<name>A0ABR4HNW5_9EURO</name>
<accession>A0ABR4HNW5</accession>
<dbReference type="InterPro" id="IPR027443">
    <property type="entry name" value="IPNS-like_sf"/>
</dbReference>
<dbReference type="Gene3D" id="2.60.120.330">
    <property type="entry name" value="B-lactam Antibiotic, Isopenicillin N Synthase, Chain"/>
    <property type="match status" value="1"/>
</dbReference>
<organism evidence="1 2">
    <name type="scientific">Aspergillus cavernicola</name>
    <dbReference type="NCBI Taxonomy" id="176166"/>
    <lineage>
        <taxon>Eukaryota</taxon>
        <taxon>Fungi</taxon>
        <taxon>Dikarya</taxon>
        <taxon>Ascomycota</taxon>
        <taxon>Pezizomycotina</taxon>
        <taxon>Eurotiomycetes</taxon>
        <taxon>Eurotiomycetidae</taxon>
        <taxon>Eurotiales</taxon>
        <taxon>Aspergillaceae</taxon>
        <taxon>Aspergillus</taxon>
        <taxon>Aspergillus subgen. Nidulantes</taxon>
    </lineage>
</organism>
<protein>
    <recommendedName>
        <fullName evidence="3">Clavaminate synthase-like protein</fullName>
    </recommendedName>
</protein>
<dbReference type="EMBL" id="JBFXLS010000095">
    <property type="protein sequence ID" value="KAL2817050.1"/>
    <property type="molecule type" value="Genomic_DNA"/>
</dbReference>
<dbReference type="Proteomes" id="UP001610335">
    <property type="component" value="Unassembled WGS sequence"/>
</dbReference>
<dbReference type="SUPFAM" id="SSF51197">
    <property type="entry name" value="Clavaminate synthase-like"/>
    <property type="match status" value="1"/>
</dbReference>
<reference evidence="1 2" key="1">
    <citation type="submission" date="2024-07" db="EMBL/GenBank/DDBJ databases">
        <title>Section-level genome sequencing and comparative genomics of Aspergillus sections Usti and Cavernicolus.</title>
        <authorList>
            <consortium name="Lawrence Berkeley National Laboratory"/>
            <person name="Nybo J.L."/>
            <person name="Vesth T.C."/>
            <person name="Theobald S."/>
            <person name="Frisvad J.C."/>
            <person name="Larsen T.O."/>
            <person name="Kjaerboelling I."/>
            <person name="Rothschild-Mancinelli K."/>
            <person name="Lyhne E.K."/>
            <person name="Kogle M.E."/>
            <person name="Barry K."/>
            <person name="Clum A."/>
            <person name="Na H."/>
            <person name="Ledsgaard L."/>
            <person name="Lin J."/>
            <person name="Lipzen A."/>
            <person name="Kuo A."/>
            <person name="Riley R."/>
            <person name="Mondo S."/>
            <person name="LaButti K."/>
            <person name="Haridas S."/>
            <person name="Pangalinan J."/>
            <person name="Salamov A.A."/>
            <person name="Simmons B.A."/>
            <person name="Magnuson J.K."/>
            <person name="Chen J."/>
            <person name="Drula E."/>
            <person name="Henrissat B."/>
            <person name="Wiebenga A."/>
            <person name="Lubbers R.J."/>
            <person name="Gomes A.C."/>
            <person name="Makela M.R."/>
            <person name="Stajich J."/>
            <person name="Grigoriev I.V."/>
            <person name="Mortensen U.H."/>
            <person name="De vries R.P."/>
            <person name="Baker S.E."/>
            <person name="Andersen M.R."/>
        </authorList>
    </citation>
    <scope>NUCLEOTIDE SEQUENCE [LARGE SCALE GENOMIC DNA]</scope>
    <source>
        <strain evidence="1 2">CBS 600.67</strain>
    </source>
</reference>
<comment type="caution">
    <text evidence="1">The sequence shown here is derived from an EMBL/GenBank/DDBJ whole genome shotgun (WGS) entry which is preliminary data.</text>
</comment>
<gene>
    <name evidence="1" type="ORF">BDW59DRAFT_182327</name>
</gene>
<evidence type="ECO:0000313" key="1">
    <source>
        <dbReference type="EMBL" id="KAL2817050.1"/>
    </source>
</evidence>
<evidence type="ECO:0000313" key="2">
    <source>
        <dbReference type="Proteomes" id="UP001610335"/>
    </source>
</evidence>
<keyword evidence="2" id="KW-1185">Reference proteome</keyword>
<proteinExistence type="predicted"/>
<evidence type="ECO:0008006" key="3">
    <source>
        <dbReference type="Google" id="ProtNLM"/>
    </source>
</evidence>